<dbReference type="InterPro" id="IPR041699">
    <property type="entry name" value="AAA_32"/>
</dbReference>
<dbReference type="Gene3D" id="3.30.230.10">
    <property type="match status" value="1"/>
</dbReference>
<feature type="active site" evidence="2">
    <location>
        <position position="476"/>
    </location>
</feature>
<dbReference type="Proteomes" id="UP000295937">
    <property type="component" value="Unassembled WGS sequence"/>
</dbReference>
<comment type="caution">
    <text evidence="4">The sequence shown here is derived from an EMBL/GenBank/DDBJ whole genome shotgun (WGS) entry which is preliminary data.</text>
</comment>
<dbReference type="EC" id="3.4.21.53" evidence="2"/>
<reference evidence="4 5" key="1">
    <citation type="journal article" date="2018" name="Genome Biol. Evol.">
        <title>Cladogenesis and Genomic Streamlining in Extracellular Endosymbionts of Tropical Stink Bugs.</title>
        <authorList>
            <person name="Otero-Bravo A."/>
            <person name="Goffredi S."/>
            <person name="Sabree Z.L."/>
        </authorList>
    </citation>
    <scope>NUCLEOTIDE SEQUENCE [LARGE SCALE GENOMIC DNA]</scope>
    <source>
        <strain evidence="4 5">SoEO</strain>
    </source>
</reference>
<name>A0A2P5T2I5_9GAMM</name>
<dbReference type="InterPro" id="IPR020568">
    <property type="entry name" value="Ribosomal_Su5_D2-typ_SF"/>
</dbReference>
<dbReference type="GO" id="GO:0030163">
    <property type="term" value="P:protein catabolic process"/>
    <property type="evidence" value="ECO:0007669"/>
    <property type="project" value="InterPro"/>
</dbReference>
<accession>A0A2P5T2I5</accession>
<comment type="similarity">
    <text evidence="2">Belongs to the peptidase S16 family.</text>
</comment>
<dbReference type="AlphaFoldDB" id="A0A2P5T2I5"/>
<dbReference type="GO" id="GO:0006508">
    <property type="term" value="P:proteolysis"/>
    <property type="evidence" value="ECO:0007669"/>
    <property type="project" value="UniProtKB-KW"/>
</dbReference>
<keyword evidence="2" id="KW-0378">Hydrolase</keyword>
<proteinExistence type="inferred from homology"/>
<evidence type="ECO:0000313" key="4">
    <source>
        <dbReference type="EMBL" id="PPI88762.1"/>
    </source>
</evidence>
<evidence type="ECO:0000313" key="5">
    <source>
        <dbReference type="Proteomes" id="UP000295937"/>
    </source>
</evidence>
<sequence length="581" mass="66579">MNHKQLTWQDLQPDILKYKSVFSKIKDEKINPLEKVQPRLINGLAHLHHQKQGFPILLLCSQENRDYLKVISQIAKSFFSTSSELFGGEYQIINDTVILKPPSEIENPFTSHGEVCFADWIEKRLLFGYACIYKNKIHLEPGLIHKANGGTLILSLKSILLKSEIWFQLKKSIEQGYTELGSLNEKRPLPLSIPALPLKLNLVLCGDMESLCNFQKIDSESYKMAIYTEFEENMKILNEDDMLSWCRWTTNLAEQSGLPLPEESFWPELVKEGVRFSNDKETLPLCPRWLIRQIRESVLIMNDTLNDKALCNALKVRLWRESYLKDLINNDIFLKQNLIETEGQVIGQINGLTVVDYPGHPRLICHPSRITCVAYPGNNDLIDIEGDSELGGNIYIKSMMIIQSYLMAELKIQSPFVASLVFEQSYFEIDGDSASLAGLCVLISALAEYPINQQIAVTGSIDQLGNIQPVGALNEKIESFFDICYERNLTGQQGVIIPTQNIRHLSLKDDLVEVVKQNKFHIWAVKHVSEAIYLLTGKLWNSKNNKENCLLYNIQKRIINQNQNTIPRSNSNRWFNWFNNK</sequence>
<dbReference type="Pfam" id="PF05362">
    <property type="entry name" value="Lon_C"/>
    <property type="match status" value="1"/>
</dbReference>
<dbReference type="PRINTS" id="PR00830">
    <property type="entry name" value="ENDOLAPTASE"/>
</dbReference>
<gene>
    <name evidence="4" type="ORF">CRV09_00380</name>
</gene>
<dbReference type="InterPro" id="IPR027065">
    <property type="entry name" value="Lon_Prtase"/>
</dbReference>
<feature type="domain" description="Lon proteolytic" evidence="3">
    <location>
        <begin position="343"/>
        <end position="538"/>
    </location>
</feature>
<dbReference type="Gene3D" id="3.40.50.300">
    <property type="entry name" value="P-loop containing nucleotide triphosphate hydrolases"/>
    <property type="match status" value="1"/>
</dbReference>
<dbReference type="InterPro" id="IPR008269">
    <property type="entry name" value="Lon_proteolytic"/>
</dbReference>
<dbReference type="InterPro" id="IPR027417">
    <property type="entry name" value="P-loop_NTPase"/>
</dbReference>
<dbReference type="GO" id="GO:0004176">
    <property type="term" value="F:ATP-dependent peptidase activity"/>
    <property type="evidence" value="ECO:0007669"/>
    <property type="project" value="UniProtKB-UniRule"/>
</dbReference>
<keyword evidence="1 2" id="KW-0645">Protease</keyword>
<dbReference type="Pfam" id="PF13654">
    <property type="entry name" value="AAA_32"/>
    <property type="match status" value="1"/>
</dbReference>
<organism evidence="4 5">
    <name type="scientific">Candidatus Pantoea edessiphila</name>
    <dbReference type="NCBI Taxonomy" id="2044610"/>
    <lineage>
        <taxon>Bacteria</taxon>
        <taxon>Pseudomonadati</taxon>
        <taxon>Pseudomonadota</taxon>
        <taxon>Gammaproteobacteria</taxon>
        <taxon>Enterobacterales</taxon>
        <taxon>Erwiniaceae</taxon>
        <taxon>Pantoea</taxon>
    </lineage>
</organism>
<dbReference type="GO" id="GO:0004252">
    <property type="term" value="F:serine-type endopeptidase activity"/>
    <property type="evidence" value="ECO:0007669"/>
    <property type="project" value="UniProtKB-UniRule"/>
</dbReference>
<comment type="catalytic activity">
    <reaction evidence="2">
        <text>Hydrolysis of proteins in presence of ATP.</text>
        <dbReference type="EC" id="3.4.21.53"/>
    </reaction>
</comment>
<dbReference type="SUPFAM" id="SSF54211">
    <property type="entry name" value="Ribosomal protein S5 domain 2-like"/>
    <property type="match status" value="1"/>
</dbReference>
<protein>
    <recommendedName>
        <fullName evidence="2">endopeptidase La</fullName>
        <ecNumber evidence="2">3.4.21.53</ecNumber>
    </recommendedName>
</protein>
<evidence type="ECO:0000256" key="2">
    <source>
        <dbReference type="PROSITE-ProRule" id="PRU01122"/>
    </source>
</evidence>
<dbReference type="PROSITE" id="PS51786">
    <property type="entry name" value="LON_PROTEOLYTIC"/>
    <property type="match status" value="1"/>
</dbReference>
<feature type="active site" evidence="2">
    <location>
        <position position="433"/>
    </location>
</feature>
<evidence type="ECO:0000259" key="3">
    <source>
        <dbReference type="PROSITE" id="PS51786"/>
    </source>
</evidence>
<dbReference type="GO" id="GO:0005524">
    <property type="term" value="F:ATP binding"/>
    <property type="evidence" value="ECO:0007669"/>
    <property type="project" value="InterPro"/>
</dbReference>
<dbReference type="RefSeq" id="WP_136132188.1">
    <property type="nucleotide sequence ID" value="NZ_PDKR01000001.1"/>
</dbReference>
<keyword evidence="2" id="KW-0720">Serine protease</keyword>
<dbReference type="OrthoDB" id="9758568at2"/>
<dbReference type="PANTHER" id="PTHR10046">
    <property type="entry name" value="ATP DEPENDENT LON PROTEASE FAMILY MEMBER"/>
    <property type="match status" value="1"/>
</dbReference>
<dbReference type="InterPro" id="IPR014721">
    <property type="entry name" value="Ribsml_uS5_D2-typ_fold_subgr"/>
</dbReference>
<dbReference type="EMBL" id="PDKR01000001">
    <property type="protein sequence ID" value="PPI88762.1"/>
    <property type="molecule type" value="Genomic_DNA"/>
</dbReference>
<evidence type="ECO:0000256" key="1">
    <source>
        <dbReference type="ARBA" id="ARBA00022670"/>
    </source>
</evidence>